<keyword evidence="2" id="KW-0378">Hydrolase</keyword>
<dbReference type="PANTHER" id="PTHR10150">
    <property type="entry name" value="DNA REPAIR ENDONUCLEASE XPF"/>
    <property type="match status" value="1"/>
</dbReference>
<protein>
    <submittedName>
        <fullName evidence="4">Uncharacterized protein</fullName>
    </submittedName>
</protein>
<reference evidence="4" key="1">
    <citation type="submission" date="2014-01" db="EMBL/GenBank/DDBJ databases">
        <title>The genome of the white-rot fungus Pycnoporus cinnabarinus: a basidiomycete model with a versatile arsenal for lignocellulosic biomass breakdown.</title>
        <authorList>
            <person name="Levasseur A."/>
            <person name="Lomascolo A."/>
            <person name="Ruiz-Duenas F.J."/>
            <person name="Uzan E."/>
            <person name="Piumi F."/>
            <person name="Kues U."/>
            <person name="Ram A.F.J."/>
            <person name="Murat C."/>
            <person name="Haon M."/>
            <person name="Benoit I."/>
            <person name="Arfi Y."/>
            <person name="Chevret D."/>
            <person name="Drula E."/>
            <person name="Kwon M.J."/>
            <person name="Gouret P."/>
            <person name="Lesage-Meessen L."/>
            <person name="Lombard V."/>
            <person name="Mariette J."/>
            <person name="Noirot C."/>
            <person name="Park J."/>
            <person name="Patyshakuliyeva A."/>
            <person name="Wieneger R.A.B."/>
            <person name="Wosten H.A.B."/>
            <person name="Martin F."/>
            <person name="Coutinho P.M."/>
            <person name="de Vries R."/>
            <person name="Martinez A.T."/>
            <person name="Klopp C."/>
            <person name="Pontarotti P."/>
            <person name="Henrissat B."/>
            <person name="Record E."/>
        </authorList>
    </citation>
    <scope>NUCLEOTIDE SEQUENCE [LARGE SCALE GENOMIC DNA]</scope>
    <source>
        <strain evidence="4">BRFM137</strain>
    </source>
</reference>
<evidence type="ECO:0000313" key="4">
    <source>
        <dbReference type="EMBL" id="CDO77795.1"/>
    </source>
</evidence>
<dbReference type="OrthoDB" id="361020at2759"/>
<dbReference type="EMBL" id="CCBP010000480">
    <property type="protein sequence ID" value="CDO77795.1"/>
    <property type="molecule type" value="Genomic_DNA"/>
</dbReference>
<evidence type="ECO:0000256" key="2">
    <source>
        <dbReference type="ARBA" id="ARBA00022801"/>
    </source>
</evidence>
<comment type="caution">
    <text evidence="4">The sequence shown here is derived from an EMBL/GenBank/DDBJ whole genome shotgun (WGS) entry which is preliminary data.</text>
</comment>
<dbReference type="GO" id="GO:1901255">
    <property type="term" value="P:nucleotide-excision repair involved in interstrand cross-link repair"/>
    <property type="evidence" value="ECO:0007669"/>
    <property type="project" value="TreeGrafter"/>
</dbReference>
<dbReference type="STRING" id="5643.A0A060STW9"/>
<sequence length="102" mass="11414">MLDLDDLTIDNAYFRSVDMIVRRMLDPVWHKVDPRTEQLVSDLATLRRLLTYLLTYNTLAFHACLETLITANMTTDVGTAAPAPVAVDAHRRGAHHNAGVIL</sequence>
<dbReference type="PANTHER" id="PTHR10150:SF0">
    <property type="entry name" value="DNA REPAIR ENDONUCLEASE XPF"/>
    <property type="match status" value="1"/>
</dbReference>
<keyword evidence="5" id="KW-1185">Reference proteome</keyword>
<name>A0A060STW9_PYCCI</name>
<dbReference type="GO" id="GO:0000110">
    <property type="term" value="C:nucleotide-excision repair factor 1 complex"/>
    <property type="evidence" value="ECO:0007669"/>
    <property type="project" value="TreeGrafter"/>
</dbReference>
<dbReference type="HOGENOM" id="CLU_2278865_0_0_1"/>
<dbReference type="GO" id="GO:0003697">
    <property type="term" value="F:single-stranded DNA binding"/>
    <property type="evidence" value="ECO:0007669"/>
    <property type="project" value="TreeGrafter"/>
</dbReference>
<organism evidence="4 5">
    <name type="scientific">Pycnoporus cinnabarinus</name>
    <name type="common">Cinnabar-red polypore</name>
    <name type="synonym">Trametes cinnabarina</name>
    <dbReference type="NCBI Taxonomy" id="5643"/>
    <lineage>
        <taxon>Eukaryota</taxon>
        <taxon>Fungi</taxon>
        <taxon>Dikarya</taxon>
        <taxon>Basidiomycota</taxon>
        <taxon>Agaricomycotina</taxon>
        <taxon>Agaricomycetes</taxon>
        <taxon>Polyporales</taxon>
        <taxon>Polyporaceae</taxon>
        <taxon>Trametes</taxon>
    </lineage>
</organism>
<dbReference type="Proteomes" id="UP000029665">
    <property type="component" value="Unassembled WGS sequence"/>
</dbReference>
<evidence type="ECO:0000256" key="3">
    <source>
        <dbReference type="ARBA" id="ARBA00023204"/>
    </source>
</evidence>
<keyword evidence="3" id="KW-0234">DNA repair</keyword>
<gene>
    <name evidence="4" type="ORF">BN946_scf184713.g3</name>
</gene>
<accession>A0A060STW9</accession>
<dbReference type="AlphaFoldDB" id="A0A060STW9"/>
<keyword evidence="1" id="KW-0227">DNA damage</keyword>
<evidence type="ECO:0000256" key="1">
    <source>
        <dbReference type="ARBA" id="ARBA00022763"/>
    </source>
</evidence>
<proteinExistence type="predicted"/>
<dbReference type="GO" id="GO:0003684">
    <property type="term" value="F:damaged DNA binding"/>
    <property type="evidence" value="ECO:0007669"/>
    <property type="project" value="TreeGrafter"/>
</dbReference>
<evidence type="ECO:0000313" key="5">
    <source>
        <dbReference type="Proteomes" id="UP000029665"/>
    </source>
</evidence>
<dbReference type="GO" id="GO:0000712">
    <property type="term" value="P:resolution of meiotic recombination intermediates"/>
    <property type="evidence" value="ECO:0007669"/>
    <property type="project" value="TreeGrafter"/>
</dbReference>
<dbReference type="GO" id="GO:0000724">
    <property type="term" value="P:double-strand break repair via homologous recombination"/>
    <property type="evidence" value="ECO:0007669"/>
    <property type="project" value="TreeGrafter"/>
</dbReference>
<dbReference type="GO" id="GO:0000014">
    <property type="term" value="F:single-stranded DNA endodeoxyribonuclease activity"/>
    <property type="evidence" value="ECO:0007669"/>
    <property type="project" value="TreeGrafter"/>
</dbReference>